<dbReference type="Gene3D" id="3.80.10.10">
    <property type="entry name" value="Ribonuclease Inhibitor"/>
    <property type="match status" value="4"/>
</dbReference>
<evidence type="ECO:0000256" key="1">
    <source>
        <dbReference type="ARBA" id="ARBA00022614"/>
    </source>
</evidence>
<gene>
    <name evidence="4" type="ORF">PHYPA_018187</name>
</gene>
<dbReference type="Pfam" id="PF23282">
    <property type="entry name" value="WHD_ROQ1"/>
    <property type="match status" value="1"/>
</dbReference>
<dbReference type="InterPro" id="IPR000719">
    <property type="entry name" value="Prot_kinase_dom"/>
</dbReference>
<dbReference type="Gene3D" id="3.40.50.300">
    <property type="entry name" value="P-loop containing nucleotide triphosphate hydrolases"/>
    <property type="match status" value="1"/>
</dbReference>
<dbReference type="PROSITE" id="PS50011">
    <property type="entry name" value="PROTEIN_KINASE_DOM"/>
    <property type="match status" value="1"/>
</dbReference>
<feature type="domain" description="Protein kinase" evidence="3">
    <location>
        <begin position="175"/>
        <end position="473"/>
    </location>
</feature>
<reference evidence="5" key="3">
    <citation type="submission" date="2020-12" db="UniProtKB">
        <authorList>
            <consortium name="EnsemblPlants"/>
        </authorList>
    </citation>
    <scope>IDENTIFICATION</scope>
</reference>
<dbReference type="GO" id="GO:0006952">
    <property type="term" value="P:defense response"/>
    <property type="evidence" value="ECO:0007669"/>
    <property type="project" value="UniProtKB-KW"/>
</dbReference>
<dbReference type="InterPro" id="IPR042197">
    <property type="entry name" value="Apaf_helical"/>
</dbReference>
<dbReference type="PRINTS" id="PR00364">
    <property type="entry name" value="DISEASERSIST"/>
</dbReference>
<dbReference type="Pfam" id="PF00931">
    <property type="entry name" value="NB-ARC"/>
    <property type="match status" value="1"/>
</dbReference>
<dbReference type="InterPro" id="IPR011009">
    <property type="entry name" value="Kinase-like_dom_sf"/>
</dbReference>
<dbReference type="PROSITE" id="PS00108">
    <property type="entry name" value="PROTEIN_KINASE_ST"/>
    <property type="match status" value="1"/>
</dbReference>
<protein>
    <recommendedName>
        <fullName evidence="3">Protein kinase domain-containing protein</fullName>
    </recommendedName>
</protein>
<dbReference type="InterPro" id="IPR055414">
    <property type="entry name" value="LRR_R13L4/SHOC2-like"/>
</dbReference>
<dbReference type="GO" id="GO:0004672">
    <property type="term" value="F:protein kinase activity"/>
    <property type="evidence" value="ECO:0007669"/>
    <property type="project" value="InterPro"/>
</dbReference>
<organism evidence="4">
    <name type="scientific">Physcomitrium patens</name>
    <name type="common">Spreading-leaved earth moss</name>
    <name type="synonym">Physcomitrella patens</name>
    <dbReference type="NCBI Taxonomy" id="3218"/>
    <lineage>
        <taxon>Eukaryota</taxon>
        <taxon>Viridiplantae</taxon>
        <taxon>Streptophyta</taxon>
        <taxon>Embryophyta</taxon>
        <taxon>Bryophyta</taxon>
        <taxon>Bryophytina</taxon>
        <taxon>Bryopsida</taxon>
        <taxon>Funariidae</taxon>
        <taxon>Funariales</taxon>
        <taxon>Funariaceae</taxon>
        <taxon>Physcomitrium</taxon>
    </lineage>
</organism>
<evidence type="ECO:0000313" key="6">
    <source>
        <dbReference type="Proteomes" id="UP000006727"/>
    </source>
</evidence>
<accession>A0A2K1JGU5</accession>
<dbReference type="SUPFAM" id="SSF52540">
    <property type="entry name" value="P-loop containing nucleoside triphosphate hydrolases"/>
    <property type="match status" value="1"/>
</dbReference>
<dbReference type="SUPFAM" id="SSF56112">
    <property type="entry name" value="Protein kinase-like (PK-like)"/>
    <property type="match status" value="1"/>
</dbReference>
<dbReference type="Gramene" id="Pp3c14_8120V3.1">
    <property type="protein sequence ID" value="Pp3c14_8120V3.1"/>
    <property type="gene ID" value="Pp3c14_8120"/>
</dbReference>
<dbReference type="SMART" id="SM00220">
    <property type="entry name" value="S_TKc"/>
    <property type="match status" value="1"/>
</dbReference>
<dbReference type="InterPro" id="IPR032675">
    <property type="entry name" value="LRR_dom_sf"/>
</dbReference>
<reference evidence="4 6" key="1">
    <citation type="journal article" date="2008" name="Science">
        <title>The Physcomitrella genome reveals evolutionary insights into the conquest of land by plants.</title>
        <authorList>
            <person name="Rensing S."/>
            <person name="Lang D."/>
            <person name="Zimmer A."/>
            <person name="Terry A."/>
            <person name="Salamov A."/>
            <person name="Shapiro H."/>
            <person name="Nishiyama T."/>
            <person name="Perroud P.-F."/>
            <person name="Lindquist E."/>
            <person name="Kamisugi Y."/>
            <person name="Tanahashi T."/>
            <person name="Sakakibara K."/>
            <person name="Fujita T."/>
            <person name="Oishi K."/>
            <person name="Shin-I T."/>
            <person name="Kuroki Y."/>
            <person name="Toyoda A."/>
            <person name="Suzuki Y."/>
            <person name="Hashimoto A."/>
            <person name="Yamaguchi K."/>
            <person name="Sugano A."/>
            <person name="Kohara Y."/>
            <person name="Fujiyama A."/>
            <person name="Anterola A."/>
            <person name="Aoki S."/>
            <person name="Ashton N."/>
            <person name="Barbazuk W.B."/>
            <person name="Barker E."/>
            <person name="Bennetzen J."/>
            <person name="Bezanilla M."/>
            <person name="Blankenship R."/>
            <person name="Cho S.H."/>
            <person name="Dutcher S."/>
            <person name="Estelle M."/>
            <person name="Fawcett J.A."/>
            <person name="Gundlach H."/>
            <person name="Hanada K."/>
            <person name="Heyl A."/>
            <person name="Hicks K.A."/>
            <person name="Hugh J."/>
            <person name="Lohr M."/>
            <person name="Mayer K."/>
            <person name="Melkozernov A."/>
            <person name="Murata T."/>
            <person name="Nelson D."/>
            <person name="Pils B."/>
            <person name="Prigge M."/>
            <person name="Reiss B."/>
            <person name="Renner T."/>
            <person name="Rombauts S."/>
            <person name="Rushton P."/>
            <person name="Sanderfoot A."/>
            <person name="Schween G."/>
            <person name="Shiu S.-H."/>
            <person name="Stueber K."/>
            <person name="Theodoulou F.L."/>
            <person name="Tu H."/>
            <person name="Van de Peer Y."/>
            <person name="Verrier P.J."/>
            <person name="Waters E."/>
            <person name="Wood A."/>
            <person name="Yang L."/>
            <person name="Cove D."/>
            <person name="Cuming A."/>
            <person name="Hasebe M."/>
            <person name="Lucas S."/>
            <person name="Mishler D.B."/>
            <person name="Reski R."/>
            <person name="Grigoriev I."/>
            <person name="Quatrano R.S."/>
            <person name="Boore J.L."/>
        </authorList>
    </citation>
    <scope>NUCLEOTIDE SEQUENCE [LARGE SCALE GENOMIC DNA]</scope>
    <source>
        <strain evidence="5 6">cv. Gransden 2004</strain>
    </source>
</reference>
<sequence length="1484" mass="170060">MAFLQLSMEIIMKTSISLREGVLNERQCKNLLSNFSRGLETIKTIIGDSCSNVFDGAEKDLFKIVCKARDLIEECCKEDWLKSAVMQINNKEAFRELLMDFECCFDTICSISQCYYLDQRENTIEIKRCTTFFPTCIDEVDQDMKALNERLDGIAQQPSCASKDGELAYYLMGRISGIQKVEGGELDIIIFPDEYPYPVYQRPPVPLDGSTSVFVYPTKWLGMKSATKVIPISNNSKELKEAIIKEAGILGGLSHPNIIKLYCCGLSEKRRELEIVMERGKMTLFDMIRERGSLSNEIAIDIILQIASGMCYMHDMKVAHRDLKSDNVIVNSIDIPEVDDLEFVYVKLLDFGSSKIEVKNIPQVCTRGSIFGTFGYIAPEAMIKKGESLQEVDALKADVFSFGMLCSEIISELKPFGNGIGYDAYQKNIKRDKRPDLPKTCPKELKLLIEDCWSLDPLRRPTFLEIYTRLTMLKKKLLQGLWRSRDLKDKEHTLWIDIVLDSKYWWISLKENLHNVIQQCFFLFWQYFAIFIQCLWFVSQIREINPTTQLIVDKKKIDLPNQVVNKVNEETIKNLKLIGIDEKLIELERKLQIVGSLGIIGMGGIGKSTLAKALSNHISLKFEATCFIDELKNGKCRLMLRNKLEELYKQLQVYALQDGKTILDHIRKTKKVLIVLDDIRSDSQLDELLSIDKFKDDNGSKLIATSRTWSSLKQYVPKKGKVDMEIFDRVQSMELFSMHAFAANEPCLLYLMDIANKIVNACCGLPLSLEVMDIYLCGNQRLRIWERNIFDDLKFDEKNIFLDVSCFFCNDSYPGWVSREKLWRILNDDVGILKEALDNLIDKSLLVVDDFGNLCMHDQLRDMGRRLTKIEFGGSRDQNLNMATFNDFNLKLKELTTNLGSMIFLVTLHLENCPILEVIPKEWTSLIALKELKIITCNSLKTISNGIGSLTCLTRLYIYGCEALEEFPHRLPNLVALEELNFSKCRNLKKLPEGFGSLICLKKLYMQECEAIEEFSIGLPNLVALEEYDISKCRNLKKLPEGFGSLTCLKKLYMWECEAMEEFPSGLPNLVALEELNFSKCRNLKKMPEGFGSLTCLKKLSMKECEAMEEFPSGLPNLVALEELDISKCRNLKKIPEGFRSLTCLKKLYMQECEAMEEFPSRLPNLVTLEKLYFSQCRNLKKLPEGFGSLRCLKKLYMWECEAMEEFPSGLPNLVALEELNFLKCRNLKKLPEGFGSLTCLKKLNMWECEAMEEFPSGLPNLVALEELNFSKCRNLKKLPEGFGSLTCLKKLNMKECEALEEFPSGLPNLVALEELDISKCRNLKKMPEGFGSLTYLKKLSMKECEALEEFPSGLPNLVALEELDISKYKNLKKLPEGFGNLTRLKKLYMWEHEAMEEFLSGLPNLVALEELDISKCRNLKKLPERFGSLTCLKKLYMRECEAMEEFPSGLPNLVILEELYFSQCRNLKKLPEGFGSLTCLKKL</sequence>
<dbReference type="SUPFAM" id="SSF52058">
    <property type="entry name" value="L domain-like"/>
    <property type="match status" value="2"/>
</dbReference>
<evidence type="ECO:0000259" key="3">
    <source>
        <dbReference type="PROSITE" id="PS50011"/>
    </source>
</evidence>
<dbReference type="InterPro" id="IPR002182">
    <property type="entry name" value="NB-ARC"/>
</dbReference>
<dbReference type="Pfam" id="PF00069">
    <property type="entry name" value="Pkinase"/>
    <property type="match status" value="1"/>
</dbReference>
<dbReference type="InterPro" id="IPR058192">
    <property type="entry name" value="WHD_ROQ1-like"/>
</dbReference>
<dbReference type="Proteomes" id="UP000006727">
    <property type="component" value="Chromosome 14"/>
</dbReference>
<dbReference type="Gramene" id="Pp3c14_8120V3.2">
    <property type="protein sequence ID" value="Pp3c14_8120V3.2"/>
    <property type="gene ID" value="Pp3c14_8120"/>
</dbReference>
<dbReference type="PaxDb" id="3218-PP1S79_193V6.1"/>
<dbReference type="GO" id="GO:0005524">
    <property type="term" value="F:ATP binding"/>
    <property type="evidence" value="ECO:0007669"/>
    <property type="project" value="InterPro"/>
</dbReference>
<dbReference type="Gene3D" id="1.10.510.10">
    <property type="entry name" value="Transferase(Phosphotransferase) domain 1"/>
    <property type="match status" value="1"/>
</dbReference>
<evidence type="ECO:0000256" key="2">
    <source>
        <dbReference type="ARBA" id="ARBA00022737"/>
    </source>
</evidence>
<keyword evidence="6" id="KW-1185">Reference proteome</keyword>
<dbReference type="PANTHER" id="PTHR36766">
    <property type="entry name" value="PLANT BROAD-SPECTRUM MILDEW RESISTANCE PROTEIN RPW8"/>
    <property type="match status" value="1"/>
</dbReference>
<dbReference type="InParanoid" id="A0A2K1JGU5"/>
<evidence type="ECO:0000313" key="5">
    <source>
        <dbReference type="EnsemblPlants" id="Pp3c14_8120V3.1"/>
    </source>
</evidence>
<reference evidence="4 6" key="2">
    <citation type="journal article" date="2018" name="Plant J.">
        <title>The Physcomitrella patens chromosome-scale assembly reveals moss genome structure and evolution.</title>
        <authorList>
            <person name="Lang D."/>
            <person name="Ullrich K.K."/>
            <person name="Murat F."/>
            <person name="Fuchs J."/>
            <person name="Jenkins J."/>
            <person name="Haas F.B."/>
            <person name="Piednoel M."/>
            <person name="Gundlach H."/>
            <person name="Van Bel M."/>
            <person name="Meyberg R."/>
            <person name="Vives C."/>
            <person name="Morata J."/>
            <person name="Symeonidi A."/>
            <person name="Hiss M."/>
            <person name="Muchero W."/>
            <person name="Kamisugi Y."/>
            <person name="Saleh O."/>
            <person name="Blanc G."/>
            <person name="Decker E.L."/>
            <person name="van Gessel N."/>
            <person name="Grimwood J."/>
            <person name="Hayes R.D."/>
            <person name="Graham S.W."/>
            <person name="Gunter L.E."/>
            <person name="McDaniel S.F."/>
            <person name="Hoernstein S.N.W."/>
            <person name="Larsson A."/>
            <person name="Li F.W."/>
            <person name="Perroud P.F."/>
            <person name="Phillips J."/>
            <person name="Ranjan P."/>
            <person name="Rokshar D.S."/>
            <person name="Rothfels C.J."/>
            <person name="Schneider L."/>
            <person name="Shu S."/>
            <person name="Stevenson D.W."/>
            <person name="Thummler F."/>
            <person name="Tillich M."/>
            <person name="Villarreal Aguilar J.C."/>
            <person name="Widiez T."/>
            <person name="Wong G.K."/>
            <person name="Wymore A."/>
            <person name="Zhang Y."/>
            <person name="Zimmer A.D."/>
            <person name="Quatrano R.S."/>
            <person name="Mayer K.F.X."/>
            <person name="Goodstein D."/>
            <person name="Casacuberta J.M."/>
            <person name="Vandepoele K."/>
            <person name="Reski R."/>
            <person name="Cuming A.C."/>
            <person name="Tuskan G.A."/>
            <person name="Maumus F."/>
            <person name="Salse J."/>
            <person name="Schmutz J."/>
            <person name="Rensing S.A."/>
        </authorList>
    </citation>
    <scope>NUCLEOTIDE SEQUENCE [LARGE SCALE GENOMIC DNA]</scope>
    <source>
        <strain evidence="5 6">cv. Gransden 2004</strain>
    </source>
</reference>
<proteinExistence type="predicted"/>
<keyword evidence="2" id="KW-0677">Repeat</keyword>
<evidence type="ECO:0000313" key="4">
    <source>
        <dbReference type="EMBL" id="PNR40784.1"/>
    </source>
</evidence>
<dbReference type="Gene3D" id="1.10.8.430">
    <property type="entry name" value="Helical domain of apoptotic protease-activating factors"/>
    <property type="match status" value="1"/>
</dbReference>
<dbReference type="InterPro" id="IPR008271">
    <property type="entry name" value="Ser/Thr_kinase_AS"/>
</dbReference>
<dbReference type="EnsemblPlants" id="Pp3c14_8120V3.1">
    <property type="protein sequence ID" value="Pp3c14_8120V3.1"/>
    <property type="gene ID" value="Pp3c14_8120"/>
</dbReference>
<dbReference type="InterPro" id="IPR027417">
    <property type="entry name" value="P-loop_NTPase"/>
</dbReference>
<dbReference type="GO" id="GO:0043531">
    <property type="term" value="F:ADP binding"/>
    <property type="evidence" value="ECO:0007669"/>
    <property type="project" value="InterPro"/>
</dbReference>
<name>A0A2K1JGU5_PHYPA</name>
<dbReference type="EMBL" id="ABEU02000014">
    <property type="protein sequence ID" value="PNR40784.1"/>
    <property type="molecule type" value="Genomic_DNA"/>
</dbReference>
<dbReference type="EnsemblPlants" id="Pp3c14_8120V3.2">
    <property type="protein sequence ID" value="Pp3c14_8120V3.2"/>
    <property type="gene ID" value="Pp3c14_8120"/>
</dbReference>
<dbReference type="PANTHER" id="PTHR36766:SF30">
    <property type="entry name" value="TIR-NBS TYPE DISEASE RESISTANCE PROTEIN-RELATED"/>
    <property type="match status" value="1"/>
</dbReference>
<dbReference type="Pfam" id="PF23598">
    <property type="entry name" value="LRR_14"/>
    <property type="match status" value="1"/>
</dbReference>
<keyword evidence="1" id="KW-0433">Leucine-rich repeat</keyword>